<evidence type="ECO:0000313" key="4">
    <source>
        <dbReference type="Proteomes" id="UP000003688"/>
    </source>
</evidence>
<feature type="modified residue" description="4-aspartylphosphate" evidence="1">
    <location>
        <position position="67"/>
    </location>
</feature>
<accession>B9XQ38</accession>
<name>B9XQ38_PEDPL</name>
<dbReference type="RefSeq" id="WP_007417924.1">
    <property type="nucleotide sequence ID" value="NZ_ABOX02000051.1"/>
</dbReference>
<dbReference type="InterPro" id="IPR011006">
    <property type="entry name" value="CheY-like_superfamily"/>
</dbReference>
<organism evidence="3 4">
    <name type="scientific">Pedosphaera parvula (strain Ellin514)</name>
    <dbReference type="NCBI Taxonomy" id="320771"/>
    <lineage>
        <taxon>Bacteria</taxon>
        <taxon>Pseudomonadati</taxon>
        <taxon>Verrucomicrobiota</taxon>
        <taxon>Pedosphaerae</taxon>
        <taxon>Pedosphaerales</taxon>
        <taxon>Pedosphaeraceae</taxon>
        <taxon>Pedosphaera</taxon>
    </lineage>
</organism>
<dbReference type="AlphaFoldDB" id="B9XQ38"/>
<feature type="domain" description="Response regulatory" evidence="2">
    <location>
        <begin position="6"/>
        <end position="134"/>
    </location>
</feature>
<evidence type="ECO:0000259" key="2">
    <source>
        <dbReference type="PROSITE" id="PS50110"/>
    </source>
</evidence>
<dbReference type="PANTHER" id="PTHR44520">
    <property type="entry name" value="RESPONSE REGULATOR RCP1-RELATED"/>
    <property type="match status" value="1"/>
</dbReference>
<evidence type="ECO:0000313" key="3">
    <source>
        <dbReference type="EMBL" id="EEF58042.1"/>
    </source>
</evidence>
<dbReference type="Gene3D" id="3.40.50.2300">
    <property type="match status" value="1"/>
</dbReference>
<dbReference type="Pfam" id="PF00072">
    <property type="entry name" value="Response_reg"/>
    <property type="match status" value="1"/>
</dbReference>
<keyword evidence="4" id="KW-1185">Reference proteome</keyword>
<dbReference type="EMBL" id="ABOX02000051">
    <property type="protein sequence ID" value="EEF58042.1"/>
    <property type="molecule type" value="Genomic_DNA"/>
</dbReference>
<keyword evidence="1" id="KW-0597">Phosphoprotein</keyword>
<dbReference type="OrthoDB" id="9797769at2"/>
<dbReference type="GO" id="GO:0000160">
    <property type="term" value="P:phosphorelay signal transduction system"/>
    <property type="evidence" value="ECO:0007669"/>
    <property type="project" value="InterPro"/>
</dbReference>
<comment type="caution">
    <text evidence="3">The sequence shown here is derived from an EMBL/GenBank/DDBJ whole genome shotgun (WGS) entry which is preliminary data.</text>
</comment>
<dbReference type="PROSITE" id="PS50110">
    <property type="entry name" value="RESPONSE_REGULATORY"/>
    <property type="match status" value="1"/>
</dbReference>
<proteinExistence type="predicted"/>
<dbReference type="SUPFAM" id="SSF52172">
    <property type="entry name" value="CheY-like"/>
    <property type="match status" value="1"/>
</dbReference>
<sequence length="146" mass="16596">MENNPTILYVDDDENDVLLLKHALRCCKLSFNLQVVNDPERASAYLGGQDIYADRKLYPIPSLVLLDLKMPRMNGMEVLAWIRSQPALKHLVVIVFTASNQASEVNRAYEMGANSYLVKPVELELLVEIVKGMTQYWMTLNEQPAL</sequence>
<dbReference type="STRING" id="320771.Cflav_PD1179"/>
<dbReference type="Proteomes" id="UP000003688">
    <property type="component" value="Unassembled WGS sequence"/>
</dbReference>
<reference evidence="3 4" key="1">
    <citation type="journal article" date="2011" name="J. Bacteriol.">
        <title>Genome sequence of 'Pedosphaera parvula' Ellin514, an aerobic Verrucomicrobial isolate from pasture soil.</title>
        <authorList>
            <person name="Kant R."/>
            <person name="van Passel M.W."/>
            <person name="Sangwan P."/>
            <person name="Palva A."/>
            <person name="Lucas S."/>
            <person name="Copeland A."/>
            <person name="Lapidus A."/>
            <person name="Glavina Del Rio T."/>
            <person name="Dalin E."/>
            <person name="Tice H."/>
            <person name="Bruce D."/>
            <person name="Goodwin L."/>
            <person name="Pitluck S."/>
            <person name="Chertkov O."/>
            <person name="Larimer F.W."/>
            <person name="Land M.L."/>
            <person name="Hauser L."/>
            <person name="Brettin T.S."/>
            <person name="Detter J.C."/>
            <person name="Han S."/>
            <person name="de Vos W.M."/>
            <person name="Janssen P.H."/>
            <person name="Smidt H."/>
        </authorList>
    </citation>
    <scope>NUCLEOTIDE SEQUENCE [LARGE SCALE GENOMIC DNA]</scope>
    <source>
        <strain evidence="3 4">Ellin514</strain>
    </source>
</reference>
<dbReference type="CDD" id="cd17557">
    <property type="entry name" value="REC_Rcp-like"/>
    <property type="match status" value="1"/>
</dbReference>
<gene>
    <name evidence="3" type="ORF">Cflav_PD1179</name>
</gene>
<dbReference type="PANTHER" id="PTHR44520:SF1">
    <property type="entry name" value="TWO-COMPONENT SYSTEM REGULATORY PROTEIN"/>
    <property type="match status" value="1"/>
</dbReference>
<dbReference type="InterPro" id="IPR052893">
    <property type="entry name" value="TCS_response_regulator"/>
</dbReference>
<protein>
    <submittedName>
        <fullName evidence="3">Response regulator receiver protein</fullName>
    </submittedName>
</protein>
<dbReference type="InterPro" id="IPR001789">
    <property type="entry name" value="Sig_transdc_resp-reg_receiver"/>
</dbReference>
<dbReference type="SMART" id="SM00448">
    <property type="entry name" value="REC"/>
    <property type="match status" value="1"/>
</dbReference>
<evidence type="ECO:0000256" key="1">
    <source>
        <dbReference type="PROSITE-ProRule" id="PRU00169"/>
    </source>
</evidence>